<accession>A0A9X8UJR5</accession>
<dbReference type="InterPro" id="IPR024229">
    <property type="entry name" value="DUF3781"/>
</dbReference>
<name>A0A9X8UJR5_9FIRM</name>
<comment type="caution">
    <text evidence="1">The sequence shown here is derived from an EMBL/GenBank/DDBJ whole genome shotgun (WGS) entry which is preliminary data.</text>
</comment>
<dbReference type="Pfam" id="PF12636">
    <property type="entry name" value="DUF3781"/>
    <property type="match status" value="1"/>
</dbReference>
<sequence length="86" mass="9401">MAIRKDAGGGLIACLDRLHTTRLGGQRIRKNLSLDEGVDPVAWCGEKIGAPQSVIRQRGKNWYIAADGCEITVNAQSMTIITAHRR</sequence>
<reference evidence="1 2" key="1">
    <citation type="submission" date="2019-03" db="EMBL/GenBank/DDBJ databases">
        <title>Genomic Encyclopedia of Type Strains, Phase IV (KMG-IV): sequencing the most valuable type-strain genomes for metagenomic binning, comparative biology and taxonomic classification.</title>
        <authorList>
            <person name="Goeker M."/>
        </authorList>
    </citation>
    <scope>NUCLEOTIDE SEQUENCE [LARGE SCALE GENOMIC DNA]</scope>
    <source>
        <strain evidence="1 2">DSM 100433</strain>
    </source>
</reference>
<dbReference type="RefSeq" id="WP_079698326.1">
    <property type="nucleotide sequence ID" value="NZ_SLUK01000004.1"/>
</dbReference>
<evidence type="ECO:0000313" key="2">
    <source>
        <dbReference type="Proteomes" id="UP000294682"/>
    </source>
</evidence>
<gene>
    <name evidence="1" type="ORF">EDD78_10452</name>
</gene>
<dbReference type="Proteomes" id="UP000294682">
    <property type="component" value="Unassembled WGS sequence"/>
</dbReference>
<proteinExistence type="predicted"/>
<organism evidence="1 2">
    <name type="scientific">Harryflintia acetispora</name>
    <dbReference type="NCBI Taxonomy" id="1849041"/>
    <lineage>
        <taxon>Bacteria</taxon>
        <taxon>Bacillati</taxon>
        <taxon>Bacillota</taxon>
        <taxon>Clostridia</taxon>
        <taxon>Eubacteriales</taxon>
        <taxon>Oscillospiraceae</taxon>
        <taxon>Harryflintia</taxon>
    </lineage>
</organism>
<keyword evidence="2" id="KW-1185">Reference proteome</keyword>
<protein>
    <submittedName>
        <fullName evidence="1">Uncharacterized protein DUF3781</fullName>
    </submittedName>
</protein>
<dbReference type="OrthoDB" id="5325609at2"/>
<dbReference type="EMBL" id="SLUK01000004">
    <property type="protein sequence ID" value="TCL43718.1"/>
    <property type="molecule type" value="Genomic_DNA"/>
</dbReference>
<dbReference type="AlphaFoldDB" id="A0A9X8UJR5"/>
<evidence type="ECO:0000313" key="1">
    <source>
        <dbReference type="EMBL" id="TCL43718.1"/>
    </source>
</evidence>